<evidence type="ECO:0000256" key="3">
    <source>
        <dbReference type="ARBA" id="ARBA00022989"/>
    </source>
</evidence>
<protein>
    <submittedName>
        <fullName evidence="7">O-Antigen ligase</fullName>
    </submittedName>
</protein>
<feature type="transmembrane region" description="Helical" evidence="5">
    <location>
        <begin position="178"/>
        <end position="195"/>
    </location>
</feature>
<evidence type="ECO:0000259" key="6">
    <source>
        <dbReference type="Pfam" id="PF04932"/>
    </source>
</evidence>
<evidence type="ECO:0000256" key="4">
    <source>
        <dbReference type="ARBA" id="ARBA00023136"/>
    </source>
</evidence>
<keyword evidence="4 5" id="KW-0472">Membrane</keyword>
<feature type="transmembrane region" description="Helical" evidence="5">
    <location>
        <begin position="338"/>
        <end position="355"/>
    </location>
</feature>
<dbReference type="EMBL" id="SJPP01000003">
    <property type="protein sequence ID" value="TWU06967.1"/>
    <property type="molecule type" value="Genomic_DNA"/>
</dbReference>
<feature type="transmembrane region" description="Helical" evidence="5">
    <location>
        <begin position="295"/>
        <end position="318"/>
    </location>
</feature>
<dbReference type="GO" id="GO:0016020">
    <property type="term" value="C:membrane"/>
    <property type="evidence" value="ECO:0007669"/>
    <property type="project" value="UniProtKB-SubCell"/>
</dbReference>
<proteinExistence type="predicted"/>
<feature type="transmembrane region" description="Helical" evidence="5">
    <location>
        <begin position="36"/>
        <end position="54"/>
    </location>
</feature>
<evidence type="ECO:0000313" key="8">
    <source>
        <dbReference type="Proteomes" id="UP000320735"/>
    </source>
</evidence>
<evidence type="ECO:0000313" key="7">
    <source>
        <dbReference type="EMBL" id="TWU06967.1"/>
    </source>
</evidence>
<comment type="caution">
    <text evidence="7">The sequence shown here is derived from an EMBL/GenBank/DDBJ whole genome shotgun (WGS) entry which is preliminary data.</text>
</comment>
<dbReference type="InterPro" id="IPR007016">
    <property type="entry name" value="O-antigen_ligase-rel_domated"/>
</dbReference>
<keyword evidence="3 5" id="KW-1133">Transmembrane helix</keyword>
<reference evidence="7 8" key="1">
    <citation type="submission" date="2019-02" db="EMBL/GenBank/DDBJ databases">
        <title>Deep-cultivation of Planctomycetes and their phenomic and genomic characterization uncovers novel biology.</title>
        <authorList>
            <person name="Wiegand S."/>
            <person name="Jogler M."/>
            <person name="Boedeker C."/>
            <person name="Pinto D."/>
            <person name="Vollmers J."/>
            <person name="Rivas-Marin E."/>
            <person name="Kohn T."/>
            <person name="Peeters S.H."/>
            <person name="Heuer A."/>
            <person name="Rast P."/>
            <person name="Oberbeckmann S."/>
            <person name="Bunk B."/>
            <person name="Jeske O."/>
            <person name="Meyerdierks A."/>
            <person name="Storesund J.E."/>
            <person name="Kallscheuer N."/>
            <person name="Luecker S."/>
            <person name="Lage O.M."/>
            <person name="Pohl T."/>
            <person name="Merkel B.J."/>
            <person name="Hornburger P."/>
            <person name="Mueller R.-W."/>
            <person name="Bruemmer F."/>
            <person name="Labrenz M."/>
            <person name="Spormann A.M."/>
            <person name="Op Den Camp H."/>
            <person name="Overmann J."/>
            <person name="Amann R."/>
            <person name="Jetten M.S.M."/>
            <person name="Mascher T."/>
            <person name="Medema M.H."/>
            <person name="Devos D.P."/>
            <person name="Kaster A.-K."/>
            <person name="Ovreas L."/>
            <person name="Rohde M."/>
            <person name="Galperin M.Y."/>
            <person name="Jogler C."/>
        </authorList>
    </citation>
    <scope>NUCLEOTIDE SEQUENCE [LARGE SCALE GENOMIC DNA]</scope>
    <source>
        <strain evidence="7 8">CA54</strain>
    </source>
</reference>
<feature type="transmembrane region" description="Helical" evidence="5">
    <location>
        <begin position="201"/>
        <end position="218"/>
    </location>
</feature>
<organism evidence="7 8">
    <name type="scientific">Symmachiella macrocystis</name>
    <dbReference type="NCBI Taxonomy" id="2527985"/>
    <lineage>
        <taxon>Bacteria</taxon>
        <taxon>Pseudomonadati</taxon>
        <taxon>Planctomycetota</taxon>
        <taxon>Planctomycetia</taxon>
        <taxon>Planctomycetales</taxon>
        <taxon>Planctomycetaceae</taxon>
        <taxon>Symmachiella</taxon>
    </lineage>
</organism>
<keyword evidence="8" id="KW-1185">Reference proteome</keyword>
<comment type="subcellular location">
    <subcellularLocation>
        <location evidence="1">Membrane</location>
        <topology evidence="1">Multi-pass membrane protein</topology>
    </subcellularLocation>
</comment>
<dbReference type="GO" id="GO:0016874">
    <property type="term" value="F:ligase activity"/>
    <property type="evidence" value="ECO:0007669"/>
    <property type="project" value="UniProtKB-KW"/>
</dbReference>
<feature type="domain" description="O-antigen ligase-related" evidence="6">
    <location>
        <begin position="186"/>
        <end position="312"/>
    </location>
</feature>
<accession>A0A5C6B5E2</accession>
<dbReference type="PANTHER" id="PTHR37422:SF21">
    <property type="entry name" value="EXOQ-LIKE PROTEIN"/>
    <property type="match status" value="1"/>
</dbReference>
<keyword evidence="7" id="KW-0436">Ligase</keyword>
<keyword evidence="2 5" id="KW-0812">Transmembrane</keyword>
<evidence type="ECO:0000256" key="2">
    <source>
        <dbReference type="ARBA" id="ARBA00022692"/>
    </source>
</evidence>
<feature type="transmembrane region" description="Helical" evidence="5">
    <location>
        <begin position="61"/>
        <end position="80"/>
    </location>
</feature>
<gene>
    <name evidence="7" type="ORF">CA54_53710</name>
</gene>
<name>A0A5C6B5E2_9PLAN</name>
<dbReference type="AlphaFoldDB" id="A0A5C6B5E2"/>
<evidence type="ECO:0000256" key="1">
    <source>
        <dbReference type="ARBA" id="ARBA00004141"/>
    </source>
</evidence>
<evidence type="ECO:0000256" key="5">
    <source>
        <dbReference type="SAM" id="Phobius"/>
    </source>
</evidence>
<feature type="transmembrane region" description="Helical" evidence="5">
    <location>
        <begin position="223"/>
        <end position="241"/>
    </location>
</feature>
<dbReference type="PANTHER" id="PTHR37422">
    <property type="entry name" value="TEICHURONIC ACID BIOSYNTHESIS PROTEIN TUAE"/>
    <property type="match status" value="1"/>
</dbReference>
<feature type="transmembrane region" description="Helical" evidence="5">
    <location>
        <begin position="117"/>
        <end position="134"/>
    </location>
</feature>
<dbReference type="Proteomes" id="UP000320735">
    <property type="component" value="Unassembled WGS sequence"/>
</dbReference>
<feature type="transmembrane region" description="Helical" evidence="5">
    <location>
        <begin position="86"/>
        <end position="105"/>
    </location>
</feature>
<dbReference type="InterPro" id="IPR051533">
    <property type="entry name" value="WaaL-like"/>
</dbReference>
<sequence>MRALPNILFVIAGTFLLLAPLSSATALEGGTALKISRLATTLLIVTIGVVFYRCFYLRQAFGSFVAFVFLFVLAACWSTSPTWGLFHKGLFALTVLSGGCLGYSVRDFEDLRKGMRWLSMVSALAAFAVAFFYLRDPAQAVQGERLSLWGMNANTIGQTAAPLWMFCLYLGLYERSRWWKAVGFGVSLLLTLIILGTGSRAACVMAATGGFFLALSFIKRPAVFALLTVTAFVGVVVFQSFRPEEITGVGRMSEDLFKDTRSGVWSYAIKQFSESPVIGQGWLHWGTHSANVMNIYLHTIAETGVFGGAILFASLAMVAFRMLRMFTIAARSNLDKSTPFLALAFTAAPLVHGLAESATFLGTSINALMLGFGIALIDRIPEMAQSKRPSFRQIGRRHKSSTRSGRGVVVVRRRECSNHLLQAQLSK</sequence>
<feature type="transmembrane region" description="Helical" evidence="5">
    <location>
        <begin position="146"/>
        <end position="171"/>
    </location>
</feature>
<dbReference type="Pfam" id="PF04932">
    <property type="entry name" value="Wzy_C"/>
    <property type="match status" value="1"/>
</dbReference>